<evidence type="ECO:0000313" key="7">
    <source>
        <dbReference type="EMBL" id="GHP14557.1"/>
    </source>
</evidence>
<dbReference type="PANTHER" id="PTHR30290">
    <property type="entry name" value="PERIPLASMIC BINDING COMPONENT OF ABC TRANSPORTER"/>
    <property type="match status" value="1"/>
</dbReference>
<dbReference type="PROSITE" id="PS51257">
    <property type="entry name" value="PROKAR_LIPOPROTEIN"/>
    <property type="match status" value="1"/>
</dbReference>
<evidence type="ECO:0000256" key="1">
    <source>
        <dbReference type="ARBA" id="ARBA00004196"/>
    </source>
</evidence>
<feature type="chain" id="PRO_5045595217" evidence="5">
    <location>
        <begin position="22"/>
        <end position="540"/>
    </location>
</feature>
<dbReference type="InterPro" id="IPR030678">
    <property type="entry name" value="Peptide/Ni-bd"/>
</dbReference>
<sequence>MKLNSLAKLGGVALLSAVVLAGCGSKSSQSGSKKQEISWMTPQSISTMDTSKMIDLYSAQVANGTNEGLLRMAKNNKVDPGVAKSYSVSKDGLTWTFNLRHSKWNDGTPVTAKDFVFSWQRTVKPKTASQYAYIFANIKNANQINKGKMSPSKLGVKAEGNYKFVVTLDKPQSYFKYMVTQPEFFPQNSKVVNKYGGDYGGNSTKNSYNGPFILKGWNGTNDTWKLVKNTKYWNAKKVKLQTINFQAVKTPSTALNSYNSNKLDYTTLSGTLAANNKNNKAYTVFPQASTTYLEFNQKKIPALRNVNIRKGMALAIDKKQMVNKVMQGGDILPKGFVPASMSKRNGKDFADQAYVKSGTDSNLTEAKKYFAKGLKQVGKKSLSLTLMGADDDDSKRATEFVQSQLTKLPGLKVTNQNIPFKTKLTRMENQQFDIGLSAWIADYPDPSNFLDLMVTNNSYNDGRWSNKKYDALVKKSENQDANNETARWNDMVQAEKILMNDQGLVPLYQQGQAALLRPSVKGVQAFTTSPQYDWAKASVK</sequence>
<evidence type="ECO:0000256" key="4">
    <source>
        <dbReference type="ARBA" id="ARBA00022729"/>
    </source>
</evidence>
<name>A0ABQ3W070_9LACO</name>
<feature type="domain" description="Solute-binding protein family 5" evidence="6">
    <location>
        <begin position="77"/>
        <end position="460"/>
    </location>
</feature>
<dbReference type="Gene3D" id="3.40.190.10">
    <property type="entry name" value="Periplasmic binding protein-like II"/>
    <property type="match status" value="1"/>
</dbReference>
<keyword evidence="3" id="KW-0813">Transport</keyword>
<dbReference type="CDD" id="cd08504">
    <property type="entry name" value="PBP2_OppA"/>
    <property type="match status" value="1"/>
</dbReference>
<evidence type="ECO:0000259" key="6">
    <source>
        <dbReference type="Pfam" id="PF00496"/>
    </source>
</evidence>
<dbReference type="Gene3D" id="3.90.76.10">
    <property type="entry name" value="Dipeptide-binding Protein, Domain 1"/>
    <property type="match status" value="1"/>
</dbReference>
<dbReference type="PANTHER" id="PTHR30290:SF10">
    <property type="entry name" value="PERIPLASMIC OLIGOPEPTIDE-BINDING PROTEIN-RELATED"/>
    <property type="match status" value="1"/>
</dbReference>
<dbReference type="Pfam" id="PF00496">
    <property type="entry name" value="SBP_bac_5"/>
    <property type="match status" value="1"/>
</dbReference>
<comment type="subcellular location">
    <subcellularLocation>
        <location evidence="1">Cell envelope</location>
    </subcellularLocation>
</comment>
<dbReference type="SUPFAM" id="SSF53850">
    <property type="entry name" value="Periplasmic binding protein-like II"/>
    <property type="match status" value="1"/>
</dbReference>
<accession>A0ABQ3W070</accession>
<protein>
    <submittedName>
        <fullName evidence="7">Peptide ABC transporter substrate-binding protein</fullName>
    </submittedName>
</protein>
<gene>
    <name evidence="7" type="primary">oppA_5</name>
    <name evidence="7" type="ORF">YK48G_19820</name>
</gene>
<feature type="signal peptide" evidence="5">
    <location>
        <begin position="1"/>
        <end position="21"/>
    </location>
</feature>
<keyword evidence="8" id="KW-1185">Reference proteome</keyword>
<evidence type="ECO:0000313" key="8">
    <source>
        <dbReference type="Proteomes" id="UP000604765"/>
    </source>
</evidence>
<organism evidence="7 8">
    <name type="scientific">Lentilactobacillus fungorum</name>
    <dbReference type="NCBI Taxonomy" id="2201250"/>
    <lineage>
        <taxon>Bacteria</taxon>
        <taxon>Bacillati</taxon>
        <taxon>Bacillota</taxon>
        <taxon>Bacilli</taxon>
        <taxon>Lactobacillales</taxon>
        <taxon>Lactobacillaceae</taxon>
        <taxon>Lentilactobacillus</taxon>
    </lineage>
</organism>
<dbReference type="Gene3D" id="3.10.105.10">
    <property type="entry name" value="Dipeptide-binding Protein, Domain 3"/>
    <property type="match status" value="1"/>
</dbReference>
<comment type="caution">
    <text evidence="7">The sequence shown here is derived from an EMBL/GenBank/DDBJ whole genome shotgun (WGS) entry which is preliminary data.</text>
</comment>
<evidence type="ECO:0000256" key="5">
    <source>
        <dbReference type="SAM" id="SignalP"/>
    </source>
</evidence>
<dbReference type="InterPro" id="IPR000914">
    <property type="entry name" value="SBP_5_dom"/>
</dbReference>
<keyword evidence="4 5" id="KW-0732">Signal</keyword>
<evidence type="ECO:0000256" key="2">
    <source>
        <dbReference type="ARBA" id="ARBA00005695"/>
    </source>
</evidence>
<dbReference type="RefSeq" id="WP_203630543.1">
    <property type="nucleotide sequence ID" value="NZ_BNJR01000016.1"/>
</dbReference>
<dbReference type="EMBL" id="BNJR01000016">
    <property type="protein sequence ID" value="GHP14557.1"/>
    <property type="molecule type" value="Genomic_DNA"/>
</dbReference>
<comment type="similarity">
    <text evidence="2">Belongs to the bacterial solute-binding protein 5 family.</text>
</comment>
<dbReference type="Proteomes" id="UP000604765">
    <property type="component" value="Unassembled WGS sequence"/>
</dbReference>
<evidence type="ECO:0000256" key="3">
    <source>
        <dbReference type="ARBA" id="ARBA00022448"/>
    </source>
</evidence>
<dbReference type="PIRSF" id="PIRSF002741">
    <property type="entry name" value="MppA"/>
    <property type="match status" value="1"/>
</dbReference>
<dbReference type="InterPro" id="IPR039424">
    <property type="entry name" value="SBP_5"/>
</dbReference>
<proteinExistence type="inferred from homology"/>
<reference evidence="7 8" key="1">
    <citation type="journal article" date="2021" name="Int. J. Syst. Evol. Microbiol.">
        <title>Lentilactobacillus fungorum sp. nov., isolated from spent mushroom substrates.</title>
        <authorList>
            <person name="Tohno M."/>
            <person name="Tanizawa Y."/>
            <person name="Kojima Y."/>
            <person name="Sakamoto M."/>
            <person name="Ohkuma M."/>
            <person name="Kobayashi H."/>
        </authorList>
    </citation>
    <scope>NUCLEOTIDE SEQUENCE [LARGE SCALE GENOMIC DNA]</scope>
    <source>
        <strain evidence="7 8">YK48G</strain>
    </source>
</reference>